<keyword evidence="1" id="KW-0378">Hydrolase</keyword>
<organism evidence="5 6">
    <name type="scientific">Saprospira grandis (strain Lewin)</name>
    <dbReference type="NCBI Taxonomy" id="984262"/>
    <lineage>
        <taxon>Bacteria</taxon>
        <taxon>Pseudomonadati</taxon>
        <taxon>Bacteroidota</taxon>
        <taxon>Saprospiria</taxon>
        <taxon>Saprospirales</taxon>
        <taxon>Saprospiraceae</taxon>
        <taxon>Saprospira</taxon>
    </lineage>
</organism>
<keyword evidence="6" id="KW-1185">Reference proteome</keyword>
<dbReference type="ESTHER" id="sapgl-h6kz52">
    <property type="family name" value="BD-FAE"/>
</dbReference>
<dbReference type="RefSeq" id="WP_014373580.1">
    <property type="nucleotide sequence ID" value="NC_016940.1"/>
</dbReference>
<dbReference type="Pfam" id="PF19408">
    <property type="entry name" value="PKD_6"/>
    <property type="match status" value="1"/>
</dbReference>
<dbReference type="Gene3D" id="3.40.50.1820">
    <property type="entry name" value="alpha/beta hydrolase"/>
    <property type="match status" value="1"/>
</dbReference>
<dbReference type="SUPFAM" id="SSF53474">
    <property type="entry name" value="alpha/beta-Hydrolases"/>
    <property type="match status" value="1"/>
</dbReference>
<feature type="domain" description="PKD-like" evidence="3">
    <location>
        <begin position="359"/>
        <end position="426"/>
    </location>
</feature>
<gene>
    <name evidence="5" type="ordered locus">SGRA_0597</name>
</gene>
<protein>
    <submittedName>
        <fullName evidence="5">Esterase/lipase-like protein</fullName>
    </submittedName>
</protein>
<dbReference type="PANTHER" id="PTHR48081">
    <property type="entry name" value="AB HYDROLASE SUPERFAMILY PROTEIN C4A8.06C"/>
    <property type="match status" value="1"/>
</dbReference>
<dbReference type="GO" id="GO:0016787">
    <property type="term" value="F:hydrolase activity"/>
    <property type="evidence" value="ECO:0007669"/>
    <property type="project" value="UniProtKB-KW"/>
</dbReference>
<dbReference type="Pfam" id="PF18962">
    <property type="entry name" value="Por_Secre_tail"/>
    <property type="match status" value="1"/>
</dbReference>
<dbReference type="InterPro" id="IPR029058">
    <property type="entry name" value="AB_hydrolase_fold"/>
</dbReference>
<dbReference type="InterPro" id="IPR045829">
    <property type="entry name" value="PKD_6"/>
</dbReference>
<dbReference type="eggNOG" id="COG2272">
    <property type="taxonomic scope" value="Bacteria"/>
</dbReference>
<dbReference type="Pfam" id="PF20434">
    <property type="entry name" value="BD-FAE"/>
    <property type="match status" value="1"/>
</dbReference>
<evidence type="ECO:0000259" key="4">
    <source>
        <dbReference type="Pfam" id="PF20434"/>
    </source>
</evidence>
<dbReference type="STRING" id="984262.SGRA_0597"/>
<dbReference type="AlphaFoldDB" id="H6KZ52"/>
<evidence type="ECO:0000256" key="1">
    <source>
        <dbReference type="ARBA" id="ARBA00022801"/>
    </source>
</evidence>
<reference evidence="5 6" key="1">
    <citation type="journal article" date="2012" name="Stand. Genomic Sci.">
        <title>Complete genome sequencing and analysis of Saprospira grandis str. Lewin, a predatory marine bacterium.</title>
        <authorList>
            <person name="Saw J.H."/>
            <person name="Yuryev A."/>
            <person name="Kanbe M."/>
            <person name="Hou S."/>
            <person name="Young A.G."/>
            <person name="Aizawa S."/>
            <person name="Alam M."/>
        </authorList>
    </citation>
    <scope>NUCLEOTIDE SEQUENCE [LARGE SCALE GENOMIC DNA]</scope>
    <source>
        <strain evidence="5 6">Lewin</strain>
    </source>
</reference>
<dbReference type="InterPro" id="IPR026444">
    <property type="entry name" value="Secre_tail"/>
</dbReference>
<dbReference type="HOGENOM" id="CLU_515690_0_0_10"/>
<evidence type="ECO:0000259" key="3">
    <source>
        <dbReference type="Pfam" id="PF19408"/>
    </source>
</evidence>
<dbReference type="OrthoDB" id="9803990at2"/>
<proteinExistence type="predicted"/>
<feature type="domain" description="Secretion system C-terminal sorting" evidence="2">
    <location>
        <begin position="457"/>
        <end position="518"/>
    </location>
</feature>
<dbReference type="Proteomes" id="UP000007519">
    <property type="component" value="Chromosome"/>
</dbReference>
<evidence type="ECO:0000259" key="2">
    <source>
        <dbReference type="Pfam" id="PF18962"/>
    </source>
</evidence>
<accession>H6KZ52</accession>
<evidence type="ECO:0000313" key="5">
    <source>
        <dbReference type="EMBL" id="AFC23336.1"/>
    </source>
</evidence>
<name>H6KZ52_SAPGL</name>
<dbReference type="InterPro" id="IPR050300">
    <property type="entry name" value="GDXG_lipolytic_enzyme"/>
</dbReference>
<evidence type="ECO:0000313" key="6">
    <source>
        <dbReference type="Proteomes" id="UP000007519"/>
    </source>
</evidence>
<dbReference type="InterPro" id="IPR049492">
    <property type="entry name" value="BD-FAE-like_dom"/>
</dbReference>
<dbReference type="NCBIfam" id="TIGR04183">
    <property type="entry name" value="Por_Secre_tail"/>
    <property type="match status" value="1"/>
</dbReference>
<feature type="domain" description="BD-FAE-like" evidence="4">
    <location>
        <begin position="66"/>
        <end position="283"/>
    </location>
</feature>
<sequence length="528" mass="57889">MRTFSLLLLGLLPFCLKAQDCLGKRYQERIFSSVQFFPEVVYSQDAPSLLGSSFGAETTFDQDLVMDIYMPPPTDTVRNRPLVILAHGGGFVNIFFMGGTALVGTKDNEDVQALADTLAHWGFVAASIQYRTGFDPANGSSVKRAVWRGSQDISAGIRFFRKNAQWFGIDPQKVFVGGSSAGAFACLHAAFVEESERIAESYEQNLFTADLGSLHSRPVVELTGFNPFMGSNVAAQDVDSIPQAIAAYWGAIADLDMLSGNNQAPVIFFHGDQDAIVDVDCGRPFSSILLTAPVVCGSRPMDSVLTALNVPHQTQIEAGEGHEYWGVNNGDWGSNGPNSFWSPMIEQTATFFYEQMRPAPPQIQGPVAAAPQQSITYSVAQPQAGYHYCWSVQNGQVISQNANGSQVEIEFDAGPISAQISLTAEDEAQLISLPRQKGINLQLGLANRAEEPLQYQLYPQPARQYLQIEAPNQEEQQLELYDALGRLLRQAQFVGQTQYFVGDLPAGQYYLRLKGAKTEAHFPIQLMD</sequence>
<dbReference type="EMBL" id="CP002831">
    <property type="protein sequence ID" value="AFC23336.1"/>
    <property type="molecule type" value="Genomic_DNA"/>
</dbReference>
<dbReference type="KEGG" id="sgn:SGRA_0597"/>